<dbReference type="KEGG" id="boz:DBV39_01305"/>
<keyword evidence="3" id="KW-1185">Reference proteome</keyword>
<accession>A0A2R4XFI6</accession>
<name>A0A2R4XFI6_9BURK</name>
<evidence type="ECO:0000313" key="3">
    <source>
        <dbReference type="Proteomes" id="UP000244571"/>
    </source>
</evidence>
<dbReference type="RefSeq" id="WP_108620017.1">
    <property type="nucleotide sequence ID" value="NZ_CP028901.1"/>
</dbReference>
<proteinExistence type="predicted"/>
<dbReference type="EMBL" id="CP028901">
    <property type="protein sequence ID" value="AWB32576.1"/>
    <property type="molecule type" value="Genomic_DNA"/>
</dbReference>
<evidence type="ECO:0000313" key="2">
    <source>
        <dbReference type="EMBL" id="AWB32576.1"/>
    </source>
</evidence>
<gene>
    <name evidence="2" type="ORF">DBV39_01305</name>
</gene>
<protein>
    <recommendedName>
        <fullName evidence="1">Glycosyltransferase 2-like domain-containing protein</fullName>
    </recommendedName>
</protein>
<evidence type="ECO:0000259" key="1">
    <source>
        <dbReference type="Pfam" id="PF00535"/>
    </source>
</evidence>
<feature type="domain" description="Glycosyltransferase 2-like" evidence="1">
    <location>
        <begin position="411"/>
        <end position="589"/>
    </location>
</feature>
<reference evidence="2 3" key="1">
    <citation type="submission" date="2018-04" db="EMBL/GenBank/DDBJ databases">
        <title>Bordetella sp. HZ20 isolated from seawater.</title>
        <authorList>
            <person name="Sun C."/>
        </authorList>
    </citation>
    <scope>NUCLEOTIDE SEQUENCE [LARGE SCALE GENOMIC DNA]</scope>
    <source>
        <strain evidence="2 3">HZ20</strain>
    </source>
</reference>
<dbReference type="InterPro" id="IPR029044">
    <property type="entry name" value="Nucleotide-diphossugar_trans"/>
</dbReference>
<dbReference type="AlphaFoldDB" id="A0A2R4XFI6"/>
<dbReference type="OrthoDB" id="9816564at2"/>
<dbReference type="PANTHER" id="PTHR43179:SF7">
    <property type="entry name" value="RHAMNOSYLTRANSFERASE WBBL"/>
    <property type="match status" value="1"/>
</dbReference>
<dbReference type="InterPro" id="IPR001173">
    <property type="entry name" value="Glyco_trans_2-like"/>
</dbReference>
<organism evidence="2 3">
    <name type="scientific">Orrella marina</name>
    <dbReference type="NCBI Taxonomy" id="2163011"/>
    <lineage>
        <taxon>Bacteria</taxon>
        <taxon>Pseudomonadati</taxon>
        <taxon>Pseudomonadota</taxon>
        <taxon>Betaproteobacteria</taxon>
        <taxon>Burkholderiales</taxon>
        <taxon>Alcaligenaceae</taxon>
        <taxon>Orrella</taxon>
    </lineage>
</organism>
<dbReference type="Gene3D" id="3.90.550.10">
    <property type="entry name" value="Spore Coat Polysaccharide Biosynthesis Protein SpsA, Chain A"/>
    <property type="match status" value="1"/>
</dbReference>
<dbReference type="Proteomes" id="UP000244571">
    <property type="component" value="Chromosome"/>
</dbReference>
<dbReference type="CDD" id="cd04186">
    <property type="entry name" value="GT_2_like_c"/>
    <property type="match status" value="1"/>
</dbReference>
<dbReference type="Pfam" id="PF00535">
    <property type="entry name" value="Glycos_transf_2"/>
    <property type="match status" value="1"/>
</dbReference>
<dbReference type="PANTHER" id="PTHR43179">
    <property type="entry name" value="RHAMNOSYLTRANSFERASE WBBL"/>
    <property type="match status" value="1"/>
</dbReference>
<dbReference type="SUPFAM" id="SSF53448">
    <property type="entry name" value="Nucleotide-diphospho-sugar transferases"/>
    <property type="match status" value="1"/>
</dbReference>
<sequence>MASLPLKFSGSMSRWFLVDAVVDGRDDDLILFLRVVSRDGAEFRLGLPVTLKGRVREVIHAPFRPVALFLEPAQEGASPTLVRHRVRGLSAARAYLLMGLRVWHYWKRMTPSDRQRLNLRWPGMMLRLEHSNNLVGRLRYHYPDLGYQEWIDRCESVTPDSLVRLSRMSLPADFAIHVVVGQSRASLGMGSVDARTWSESDFAVQVQITQSSLHRVTGGDRIALSFLDGNQPDTNSFDQPGCSGGEQWICFCQPGIQFEPWMLAWFAYDASLSRYNLVYSDHDVIDASGVRSQPCFKPDWSPELATVTGYMGQAFWIKAGLWRKLSRETQSGSAYSIFMSAARLTTTEKVGHIPAILWHARKESGDGYARPGVQEVQEQISLGATAASVTSDCRGHLRVRYKVPEPEPMVSIIIPTRNLLNMLQPCVESVLARTTWPNYEVIVVDNQSDCADTLAYMQTLRTRDRVRVLSYDHPFNFAAIQNYAVKESKGELICLLNNDTEVITPEWLDEMAGRLSQPDVGIVGARLLYGDGRLQHAGDVLGAGGCASHLHGPIAGDDPGYMNRAVLPQDLSAVTAACLLVRKSLYEEIGGFDADNLPVAFNDVDFCLRVRQAGYRVVYTPYAELFHYESVSRGSDNNPEKQARALREAQYMRRTWPEVIANDPFYNPNLNQGRADLRLGRVRNVLPPWER</sequence>